<organism evidence="1 2">
    <name type="scientific">Paeniglutamicibacter antarcticus</name>
    <dbReference type="NCBI Taxonomy" id="494023"/>
    <lineage>
        <taxon>Bacteria</taxon>
        <taxon>Bacillati</taxon>
        <taxon>Actinomycetota</taxon>
        <taxon>Actinomycetes</taxon>
        <taxon>Micrococcales</taxon>
        <taxon>Micrococcaceae</taxon>
        <taxon>Paeniglutamicibacter</taxon>
    </lineage>
</organism>
<evidence type="ECO:0000313" key="1">
    <source>
        <dbReference type="EMBL" id="GAA5226752.1"/>
    </source>
</evidence>
<dbReference type="EMBL" id="BAABLK010000022">
    <property type="protein sequence ID" value="GAA5226752.1"/>
    <property type="molecule type" value="Genomic_DNA"/>
</dbReference>
<sequence>MALWSRTRAGVSVGCMQRALTSKVALVPAATRGAGRGIVNALGEAGATVQCTIRSTLAARSECDRPETIEKTA</sequence>
<comment type="caution">
    <text evidence="1">The sequence shown here is derived from an EMBL/GenBank/DDBJ whole genome shotgun (WGS) entry which is preliminary data.</text>
</comment>
<dbReference type="SUPFAM" id="SSF51735">
    <property type="entry name" value="NAD(P)-binding Rossmann-fold domains"/>
    <property type="match status" value="1"/>
</dbReference>
<protein>
    <recommendedName>
        <fullName evidence="3">SDR family NAD(P)-dependent oxidoreductase</fullName>
    </recommendedName>
</protein>
<proteinExistence type="predicted"/>
<keyword evidence="2" id="KW-1185">Reference proteome</keyword>
<reference evidence="2" key="1">
    <citation type="journal article" date="2019" name="Int. J. Syst. Evol. Microbiol.">
        <title>The Global Catalogue of Microorganisms (GCM) 10K type strain sequencing project: providing services to taxonomists for standard genome sequencing and annotation.</title>
        <authorList>
            <consortium name="The Broad Institute Genomics Platform"/>
            <consortium name="The Broad Institute Genome Sequencing Center for Infectious Disease"/>
            <person name="Wu L."/>
            <person name="Ma J."/>
        </authorList>
    </citation>
    <scope>NUCLEOTIDE SEQUENCE [LARGE SCALE GENOMIC DNA]</scope>
    <source>
        <strain evidence="2">JCM 18952</strain>
    </source>
</reference>
<accession>A0ABP9TLZ8</accession>
<dbReference type="Gene3D" id="3.40.50.720">
    <property type="entry name" value="NAD(P)-binding Rossmann-like Domain"/>
    <property type="match status" value="1"/>
</dbReference>
<name>A0ABP9TLZ8_9MICC</name>
<evidence type="ECO:0000313" key="2">
    <source>
        <dbReference type="Proteomes" id="UP001501257"/>
    </source>
</evidence>
<dbReference type="Proteomes" id="UP001501257">
    <property type="component" value="Unassembled WGS sequence"/>
</dbReference>
<dbReference type="InterPro" id="IPR036291">
    <property type="entry name" value="NAD(P)-bd_dom_sf"/>
</dbReference>
<gene>
    <name evidence="1" type="ORF">GCM10025778_12850</name>
</gene>
<evidence type="ECO:0008006" key="3">
    <source>
        <dbReference type="Google" id="ProtNLM"/>
    </source>
</evidence>